<dbReference type="Pfam" id="PF00856">
    <property type="entry name" value="SET"/>
    <property type="match status" value="1"/>
</dbReference>
<keyword evidence="3" id="KW-1185">Reference proteome</keyword>
<reference evidence="3" key="1">
    <citation type="journal article" date="2023" name="Commun. Biol.">
        <title>Genome analysis of Parmales, the sister group of diatoms, reveals the evolutionary specialization of diatoms from phago-mixotrophs to photoautotrophs.</title>
        <authorList>
            <person name="Ban H."/>
            <person name="Sato S."/>
            <person name="Yoshikawa S."/>
            <person name="Yamada K."/>
            <person name="Nakamura Y."/>
            <person name="Ichinomiya M."/>
            <person name="Sato N."/>
            <person name="Blanc-Mathieu R."/>
            <person name="Endo H."/>
            <person name="Kuwata A."/>
            <person name="Ogata H."/>
        </authorList>
    </citation>
    <scope>NUCLEOTIDE SEQUENCE [LARGE SCALE GENOMIC DNA]</scope>
</reference>
<sequence>MCNHRDDGNAKVEFEYFNNCYSLVATTFIPSGSEVTISYGPRPSCVLFTTYGFVVENSGNDVYELKGLGEWDEGGLKDAVLPAGYNDDEEDGEFVWDSKIIKMESLGLLSEGVTITPDGNISEEGLLGLRALVCNKSEWSSCGGRVENFRKVGNPKLEDRVRRAVRWMVGKEIDRIKEEGGDGGREVLEEKIKVLEGYLKNEGGKGGGEGGVT</sequence>
<feature type="domain" description="SET" evidence="1">
    <location>
        <begin position="1"/>
        <end position="40"/>
    </location>
</feature>
<evidence type="ECO:0000313" key="3">
    <source>
        <dbReference type="Proteomes" id="UP001165065"/>
    </source>
</evidence>
<evidence type="ECO:0000313" key="2">
    <source>
        <dbReference type="EMBL" id="GMI38735.1"/>
    </source>
</evidence>
<accession>A0A9W7L7X0</accession>
<name>A0A9W7L7X0_9STRA</name>
<dbReference type="PROSITE" id="PS50280">
    <property type="entry name" value="SET"/>
    <property type="match status" value="1"/>
</dbReference>
<dbReference type="EMBL" id="BRYA01000090">
    <property type="protein sequence ID" value="GMI38735.1"/>
    <property type="molecule type" value="Genomic_DNA"/>
</dbReference>
<dbReference type="Gene3D" id="3.90.1410.10">
    <property type="entry name" value="set domain protein methyltransferase, domain 1"/>
    <property type="match status" value="1"/>
</dbReference>
<dbReference type="AlphaFoldDB" id="A0A9W7L7X0"/>
<gene>
    <name evidence="2" type="ORF">TrCOL_g8627</name>
</gene>
<dbReference type="SUPFAM" id="SSF82199">
    <property type="entry name" value="SET domain"/>
    <property type="match status" value="1"/>
</dbReference>
<organism evidence="2 3">
    <name type="scientific">Triparma columacea</name>
    <dbReference type="NCBI Taxonomy" id="722753"/>
    <lineage>
        <taxon>Eukaryota</taxon>
        <taxon>Sar</taxon>
        <taxon>Stramenopiles</taxon>
        <taxon>Ochrophyta</taxon>
        <taxon>Bolidophyceae</taxon>
        <taxon>Parmales</taxon>
        <taxon>Triparmaceae</taxon>
        <taxon>Triparma</taxon>
    </lineage>
</organism>
<dbReference type="InterPro" id="IPR001214">
    <property type="entry name" value="SET_dom"/>
</dbReference>
<protein>
    <recommendedName>
        <fullName evidence="1">SET domain-containing protein</fullName>
    </recommendedName>
</protein>
<comment type="caution">
    <text evidence="2">The sequence shown here is derived from an EMBL/GenBank/DDBJ whole genome shotgun (WGS) entry which is preliminary data.</text>
</comment>
<proteinExistence type="predicted"/>
<dbReference type="OrthoDB" id="42889at2759"/>
<dbReference type="InterPro" id="IPR046341">
    <property type="entry name" value="SET_dom_sf"/>
</dbReference>
<evidence type="ECO:0000259" key="1">
    <source>
        <dbReference type="PROSITE" id="PS50280"/>
    </source>
</evidence>
<dbReference type="Proteomes" id="UP001165065">
    <property type="component" value="Unassembled WGS sequence"/>
</dbReference>